<sequence>MSSAERRGVTEGRGVSPTTANAGASTGGVTGTVAVGDLRRQPPLSTAPDGVSPPSSGLALLTDAARYIDEVDDATILRMTETSSSPAPAVPIDAAPPPAPPRYTFKRVQRGAASVAATSLPSFPPDDRRRPSSNPPSLTTPGSFVTPGAATTPTATVRETGVWGFTNPPVLLRKWTTTRTADGERDSRDVVTFPQAGVVTDRQKDSPPAMDREASNTADSARGQSRYGSGVHRLSSSPVLMRDDRPLRYSDDAGSTSPPPPKRPYKAPAADQDDVPARVAARRDARRTEEGTEETEDGEQSMTAAHPPSLQQRWQRAREVAFTLCEQLKVDEGEATMTADRATLEVFKKCCQNFLTDRRVHVPLTFSTHGTLVTCMARFVLDFCLREAEQYDEGDHGVTGCVSWEHDSAGLEGPRCLHGLAMISKEHVVEMDVSSENGQRALKENPTRAKIITNRWQRNVVQLRHDNAACCFHDSAQAPGSFSSQSCGMFYTELHKARQGFAQAMAFQKACYPRMANAGTHLLTCLKCHCNWETGSGPVLGRQVCKLTPFALTAAGHLDPSTVSDPKVRASVTFPTLLVFQCCNPTYRQNRSAPQKSCDFKISAPDLIAAVQLAKRLWSEVMGRPAPIYVPEYRWHPRYQYVNTVLPVGQKDDDDALF</sequence>
<evidence type="ECO:0000313" key="1">
    <source>
        <dbReference type="EMBL" id="QIZ64165.1"/>
    </source>
</evidence>
<keyword evidence="2" id="KW-1185">Reference proteome</keyword>
<name>A0AC61M079_9ADEN</name>
<accession>A0AC61M079</accession>
<organism evidence="1 2">
    <name type="scientific">Guinea pig adenovirus 1</name>
    <dbReference type="NCBI Taxonomy" id="2847100"/>
    <lineage>
        <taxon>Viruses</taxon>
        <taxon>Varidnaviria</taxon>
        <taxon>Bamfordvirae</taxon>
        <taxon>Preplasmiviricota</taxon>
        <taxon>Polisuviricotina</taxon>
        <taxon>Pharingeaviricetes</taxon>
        <taxon>Rowavirales</taxon>
        <taxon>Adenoviridae</taxon>
        <taxon>Mastadenovirus</taxon>
        <taxon>Mastadenovirus caviae</taxon>
        <taxon>Guinea pig mastadenovirus A</taxon>
    </lineage>
</organism>
<reference evidence="1" key="1">
    <citation type="submission" date="2020-01" db="EMBL/GenBank/DDBJ databases">
        <title>Genomic and phylogenetic analysis of two Guinea pig adenovirus strains recovered from archival lung tissue.</title>
        <authorList>
            <person name="Hofmann-Sieber H."/>
            <person name="Gonzalez G."/>
            <person name="Spohn M."/>
            <person name="Dobner T."/>
            <person name="Kajon A.E."/>
        </authorList>
    </citation>
    <scope>NUCLEOTIDE SEQUENCE</scope>
    <source>
        <strain evidence="1">AUS96</strain>
    </source>
</reference>
<dbReference type="Proteomes" id="UP000502787">
    <property type="component" value="Segment"/>
</dbReference>
<proteinExistence type="predicted"/>
<dbReference type="EMBL" id="MN986925">
    <property type="protein sequence ID" value="QIZ64165.1"/>
    <property type="molecule type" value="Genomic_DNA"/>
</dbReference>
<evidence type="ECO:0000313" key="2">
    <source>
        <dbReference type="Proteomes" id="UP000502787"/>
    </source>
</evidence>
<protein>
    <submittedName>
        <fullName evidence="1">DNA binding protein</fullName>
    </submittedName>
</protein>